<protein>
    <submittedName>
        <fullName evidence="2">Uncharacterized protein</fullName>
    </submittedName>
</protein>
<feature type="compositionally biased region" description="Polar residues" evidence="1">
    <location>
        <begin position="15"/>
        <end position="26"/>
    </location>
</feature>
<proteinExistence type="predicted"/>
<feature type="compositionally biased region" description="Polar residues" evidence="1">
    <location>
        <begin position="38"/>
        <end position="55"/>
    </location>
</feature>
<evidence type="ECO:0000313" key="2">
    <source>
        <dbReference type="EMBL" id="KAK7460348.1"/>
    </source>
</evidence>
<sequence>MPDAEAGKLDKETGTPETNIISQTETMDIHKEYLKSQTQKLKNQIPTLGNRNQNYGKPEPGHRKPDTLQKLTRRK</sequence>
<feature type="region of interest" description="Disordered" evidence="1">
    <location>
        <begin position="1"/>
        <end position="26"/>
    </location>
</feature>
<feature type="region of interest" description="Disordered" evidence="1">
    <location>
        <begin position="38"/>
        <end position="75"/>
    </location>
</feature>
<organism evidence="2 3">
    <name type="scientific">Batillaria attramentaria</name>
    <dbReference type="NCBI Taxonomy" id="370345"/>
    <lineage>
        <taxon>Eukaryota</taxon>
        <taxon>Metazoa</taxon>
        <taxon>Spiralia</taxon>
        <taxon>Lophotrochozoa</taxon>
        <taxon>Mollusca</taxon>
        <taxon>Gastropoda</taxon>
        <taxon>Caenogastropoda</taxon>
        <taxon>Sorbeoconcha</taxon>
        <taxon>Cerithioidea</taxon>
        <taxon>Batillariidae</taxon>
        <taxon>Batillaria</taxon>
    </lineage>
</organism>
<evidence type="ECO:0000313" key="3">
    <source>
        <dbReference type="Proteomes" id="UP001519460"/>
    </source>
</evidence>
<dbReference type="AlphaFoldDB" id="A0ABD0J564"/>
<evidence type="ECO:0000256" key="1">
    <source>
        <dbReference type="SAM" id="MobiDB-lite"/>
    </source>
</evidence>
<accession>A0ABD0J564</accession>
<feature type="compositionally biased region" description="Basic and acidic residues" evidence="1">
    <location>
        <begin position="1"/>
        <end position="14"/>
    </location>
</feature>
<dbReference type="Proteomes" id="UP001519460">
    <property type="component" value="Unassembled WGS sequence"/>
</dbReference>
<reference evidence="2 3" key="1">
    <citation type="journal article" date="2023" name="Sci. Data">
        <title>Genome assembly of the Korean intertidal mud-creeper Batillaria attramentaria.</title>
        <authorList>
            <person name="Patra A.K."/>
            <person name="Ho P.T."/>
            <person name="Jun S."/>
            <person name="Lee S.J."/>
            <person name="Kim Y."/>
            <person name="Won Y.J."/>
        </authorList>
    </citation>
    <scope>NUCLEOTIDE SEQUENCE [LARGE SCALE GENOMIC DNA]</scope>
    <source>
        <strain evidence="2">Wonlab-2016</strain>
    </source>
</reference>
<keyword evidence="3" id="KW-1185">Reference proteome</keyword>
<comment type="caution">
    <text evidence="2">The sequence shown here is derived from an EMBL/GenBank/DDBJ whole genome shotgun (WGS) entry which is preliminary data.</text>
</comment>
<dbReference type="EMBL" id="JACVVK020000651">
    <property type="protein sequence ID" value="KAK7460348.1"/>
    <property type="molecule type" value="Genomic_DNA"/>
</dbReference>
<gene>
    <name evidence="2" type="ORF">BaRGS_00038906</name>
</gene>
<name>A0ABD0J564_9CAEN</name>